<dbReference type="InterPro" id="IPR029071">
    <property type="entry name" value="Ubiquitin-like_domsf"/>
</dbReference>
<proteinExistence type="inferred from homology"/>
<feature type="region of interest" description="Disordered" evidence="3">
    <location>
        <begin position="313"/>
        <end position="332"/>
    </location>
</feature>
<keyword evidence="2" id="KW-0833">Ubl conjugation pathway</keyword>
<feature type="region of interest" description="Disordered" evidence="3">
    <location>
        <begin position="1"/>
        <end position="53"/>
    </location>
</feature>
<dbReference type="SMART" id="SM00166">
    <property type="entry name" value="UBX"/>
    <property type="match status" value="1"/>
</dbReference>
<dbReference type="GO" id="GO:0006511">
    <property type="term" value="P:ubiquitin-dependent protein catabolic process"/>
    <property type="evidence" value="ECO:0007669"/>
    <property type="project" value="InterPro"/>
</dbReference>
<comment type="similarity">
    <text evidence="1">Belongs to the UFD1 family.</text>
</comment>
<feature type="compositionally biased region" description="Basic and acidic residues" evidence="3">
    <location>
        <begin position="264"/>
        <end position="275"/>
    </location>
</feature>
<dbReference type="PROSITE" id="PS50033">
    <property type="entry name" value="UBX"/>
    <property type="match status" value="1"/>
</dbReference>
<dbReference type="Gene3D" id="3.10.330.10">
    <property type="match status" value="1"/>
</dbReference>
<dbReference type="GO" id="GO:0034098">
    <property type="term" value="C:VCP-NPL4-UFD1 AAA ATPase complex"/>
    <property type="evidence" value="ECO:0007669"/>
    <property type="project" value="TreeGrafter"/>
</dbReference>
<dbReference type="SUPFAM" id="SSF54236">
    <property type="entry name" value="Ubiquitin-like"/>
    <property type="match status" value="1"/>
</dbReference>
<dbReference type="EMBL" id="JALJOR010000002">
    <property type="protein sequence ID" value="KAK9824172.1"/>
    <property type="molecule type" value="Genomic_DNA"/>
</dbReference>
<protein>
    <recommendedName>
        <fullName evidence="4">UBX domain-containing protein</fullName>
    </recommendedName>
</protein>
<evidence type="ECO:0000256" key="2">
    <source>
        <dbReference type="ARBA" id="ARBA00022786"/>
    </source>
</evidence>
<dbReference type="AlphaFoldDB" id="A0AAW1QRT4"/>
<dbReference type="InterPro" id="IPR055418">
    <property type="entry name" value="UFD1_N2"/>
</dbReference>
<keyword evidence="6" id="KW-1185">Reference proteome</keyword>
<dbReference type="Proteomes" id="UP001489004">
    <property type="component" value="Unassembled WGS sequence"/>
</dbReference>
<evidence type="ECO:0000259" key="4">
    <source>
        <dbReference type="PROSITE" id="PS50033"/>
    </source>
</evidence>
<gene>
    <name evidence="5" type="ORF">WJX72_008287</name>
</gene>
<dbReference type="PANTHER" id="PTHR12555">
    <property type="entry name" value="UBIQUITIN FUSION DEGRADATON PROTEIN 1"/>
    <property type="match status" value="1"/>
</dbReference>
<evidence type="ECO:0000256" key="3">
    <source>
        <dbReference type="SAM" id="MobiDB-lite"/>
    </source>
</evidence>
<name>A0AAW1QRT4_9CHLO</name>
<reference evidence="5 6" key="1">
    <citation type="journal article" date="2024" name="Nat. Commun.">
        <title>Phylogenomics reveals the evolutionary origins of lichenization in chlorophyte algae.</title>
        <authorList>
            <person name="Puginier C."/>
            <person name="Libourel C."/>
            <person name="Otte J."/>
            <person name="Skaloud P."/>
            <person name="Haon M."/>
            <person name="Grisel S."/>
            <person name="Petersen M."/>
            <person name="Berrin J.G."/>
            <person name="Delaux P.M."/>
            <person name="Dal Grande F."/>
            <person name="Keller J."/>
        </authorList>
    </citation>
    <scope>NUCLEOTIDE SEQUENCE [LARGE SCALE GENOMIC DNA]</scope>
    <source>
        <strain evidence="5 6">SAG 2043</strain>
    </source>
</reference>
<dbReference type="GO" id="GO:0031593">
    <property type="term" value="F:polyubiquitin modification-dependent protein binding"/>
    <property type="evidence" value="ECO:0007669"/>
    <property type="project" value="TreeGrafter"/>
</dbReference>
<dbReference type="InterPro" id="IPR004854">
    <property type="entry name" value="Ufd1-like"/>
</dbReference>
<dbReference type="Pfam" id="PF24842">
    <property type="entry name" value="UFD1_N2"/>
    <property type="match status" value="1"/>
</dbReference>
<feature type="region of interest" description="Disordered" evidence="3">
    <location>
        <begin position="255"/>
        <end position="275"/>
    </location>
</feature>
<dbReference type="Pfam" id="PF03152">
    <property type="entry name" value="UFD1_N1"/>
    <property type="match status" value="1"/>
</dbReference>
<feature type="compositionally biased region" description="Basic and acidic residues" evidence="3">
    <location>
        <begin position="13"/>
        <end position="53"/>
    </location>
</feature>
<sequence>MLSSELAGRASKLQKEQKERAEKARQKAEKERLLQERVRQRKEAHEEENRQRRIAEEAVKEAERLRHEEDIARNKGVWWSAQLAAVPADEDAARLLGIRRGTDKVLLPKSASNDLIAQDVYKNGAMFFEIATPSGRATHVGALDFTAAEGTVALPRHVVRNLWGPDGAAECSGSVKVTYRKLAKGTYARFQPRTADFQKEVAESVEAVLEAALATHCALTEGDWIRVPFGGKDYDLRVQKLKPEPQVSVIDTDMEAEVEPSVETEERIRAEEAAAEERAAELRAAEAAAARKAREAEELEQELRAEQQRLRAEKEALLPPEPSTSSPEPTTMCLVRLPDGSRLSRRFLQAEPLQTVFDFVDARGGGGAPIGGYRLVTQFPRRVFVGESGLTLAQAGLNSGQEVLLLEQL</sequence>
<dbReference type="Gene3D" id="2.40.40.50">
    <property type="entry name" value="Ubiquitin fusion degradation protein UFD1, N-terminal domain"/>
    <property type="match status" value="1"/>
</dbReference>
<dbReference type="InterPro" id="IPR042299">
    <property type="entry name" value="Ufd1-like_Nn"/>
</dbReference>
<evidence type="ECO:0000313" key="6">
    <source>
        <dbReference type="Proteomes" id="UP001489004"/>
    </source>
</evidence>
<comment type="caution">
    <text evidence="5">The sequence shown here is derived from an EMBL/GenBank/DDBJ whole genome shotgun (WGS) entry which is preliminary data.</text>
</comment>
<organism evidence="5 6">
    <name type="scientific">[Myrmecia] bisecta</name>
    <dbReference type="NCBI Taxonomy" id="41462"/>
    <lineage>
        <taxon>Eukaryota</taxon>
        <taxon>Viridiplantae</taxon>
        <taxon>Chlorophyta</taxon>
        <taxon>core chlorophytes</taxon>
        <taxon>Trebouxiophyceae</taxon>
        <taxon>Trebouxiales</taxon>
        <taxon>Trebouxiaceae</taxon>
        <taxon>Myrmecia</taxon>
    </lineage>
</organism>
<dbReference type="CDD" id="cd01767">
    <property type="entry name" value="UBX"/>
    <property type="match status" value="1"/>
</dbReference>
<dbReference type="Gene3D" id="3.10.20.90">
    <property type="entry name" value="Phosphatidylinositol 3-kinase Catalytic Subunit, Chain A, domain 1"/>
    <property type="match status" value="1"/>
</dbReference>
<evidence type="ECO:0000313" key="5">
    <source>
        <dbReference type="EMBL" id="KAK9824172.1"/>
    </source>
</evidence>
<dbReference type="PANTHER" id="PTHR12555:SF13">
    <property type="entry name" value="UBIQUITIN RECOGNITION FACTOR IN ER-ASSOCIATED DEGRADATION PROTEIN 1"/>
    <property type="match status" value="1"/>
</dbReference>
<dbReference type="InterPro" id="IPR055417">
    <property type="entry name" value="UFD1_N1"/>
</dbReference>
<dbReference type="Pfam" id="PF00789">
    <property type="entry name" value="UBX"/>
    <property type="match status" value="1"/>
</dbReference>
<dbReference type="InterPro" id="IPR001012">
    <property type="entry name" value="UBX_dom"/>
</dbReference>
<feature type="domain" description="UBX" evidence="4">
    <location>
        <begin position="326"/>
        <end position="405"/>
    </location>
</feature>
<accession>A0AAW1QRT4</accession>
<dbReference type="GO" id="GO:0036503">
    <property type="term" value="P:ERAD pathway"/>
    <property type="evidence" value="ECO:0007669"/>
    <property type="project" value="TreeGrafter"/>
</dbReference>
<evidence type="ECO:0000256" key="1">
    <source>
        <dbReference type="ARBA" id="ARBA00006043"/>
    </source>
</evidence>